<accession>A0A841RHG7</accession>
<dbReference type="GO" id="GO:0006950">
    <property type="term" value="P:response to stress"/>
    <property type="evidence" value="ECO:0007669"/>
    <property type="project" value="UniProtKB-ARBA"/>
</dbReference>
<name>A0A841RHG7_9BACI</name>
<dbReference type="InterPro" id="IPR013324">
    <property type="entry name" value="RNA_pol_sigma_r3/r4-like"/>
</dbReference>
<dbReference type="SUPFAM" id="SSF88946">
    <property type="entry name" value="Sigma2 domain of RNA polymerase sigma factors"/>
    <property type="match status" value="1"/>
</dbReference>
<feature type="domain" description="RNA polymerase sigma factor 70 region 4 type 2" evidence="8">
    <location>
        <begin position="122"/>
        <end position="172"/>
    </location>
</feature>
<dbReference type="AlphaFoldDB" id="A0A841RHG7"/>
<dbReference type="InterPro" id="IPR014284">
    <property type="entry name" value="RNA_pol_sigma-70_dom"/>
</dbReference>
<dbReference type="CDD" id="cd06171">
    <property type="entry name" value="Sigma70_r4"/>
    <property type="match status" value="1"/>
</dbReference>
<feature type="domain" description="RNA polymerase sigma-70 region 2" evidence="7">
    <location>
        <begin position="18"/>
        <end position="83"/>
    </location>
</feature>
<reference evidence="9 10" key="1">
    <citation type="submission" date="2020-08" db="EMBL/GenBank/DDBJ databases">
        <title>Genomic Encyclopedia of Type Strains, Phase IV (KMG-IV): sequencing the most valuable type-strain genomes for metagenomic binning, comparative biology and taxonomic classification.</title>
        <authorList>
            <person name="Goeker M."/>
        </authorList>
    </citation>
    <scope>NUCLEOTIDE SEQUENCE [LARGE SCALE GENOMIC DNA]</scope>
    <source>
        <strain evidence="9 10">DSM 11805</strain>
    </source>
</reference>
<keyword evidence="3 6" id="KW-0731">Sigma factor</keyword>
<dbReference type="GO" id="GO:0006352">
    <property type="term" value="P:DNA-templated transcription initiation"/>
    <property type="evidence" value="ECO:0007669"/>
    <property type="project" value="InterPro"/>
</dbReference>
<protein>
    <recommendedName>
        <fullName evidence="6">RNA polymerase sigma factor</fullName>
    </recommendedName>
</protein>
<keyword evidence="2 6" id="KW-0805">Transcription regulation</keyword>
<dbReference type="EMBL" id="JACHON010000001">
    <property type="protein sequence ID" value="MBB6511929.1"/>
    <property type="molecule type" value="Genomic_DNA"/>
</dbReference>
<dbReference type="Gene3D" id="1.10.1740.10">
    <property type="match status" value="1"/>
</dbReference>
<evidence type="ECO:0000256" key="1">
    <source>
        <dbReference type="ARBA" id="ARBA00010641"/>
    </source>
</evidence>
<dbReference type="InterPro" id="IPR036388">
    <property type="entry name" value="WH-like_DNA-bd_sf"/>
</dbReference>
<dbReference type="PROSITE" id="PS01063">
    <property type="entry name" value="SIGMA70_ECF"/>
    <property type="match status" value="1"/>
</dbReference>
<dbReference type="InterPro" id="IPR013325">
    <property type="entry name" value="RNA_pol_sigma_r2"/>
</dbReference>
<keyword evidence="4 6" id="KW-0238">DNA-binding</keyword>
<evidence type="ECO:0000313" key="9">
    <source>
        <dbReference type="EMBL" id="MBB6511929.1"/>
    </source>
</evidence>
<dbReference type="SUPFAM" id="SSF88659">
    <property type="entry name" value="Sigma3 and sigma4 domains of RNA polymerase sigma factors"/>
    <property type="match status" value="1"/>
</dbReference>
<dbReference type="InterPro" id="IPR013249">
    <property type="entry name" value="RNA_pol_sigma70_r4_t2"/>
</dbReference>
<dbReference type="InterPro" id="IPR007627">
    <property type="entry name" value="RNA_pol_sigma70_r2"/>
</dbReference>
<dbReference type="NCBIfam" id="TIGR02937">
    <property type="entry name" value="sigma70-ECF"/>
    <property type="match status" value="1"/>
</dbReference>
<dbReference type="PANTHER" id="PTHR43133">
    <property type="entry name" value="RNA POLYMERASE ECF-TYPE SIGMA FACTO"/>
    <property type="match status" value="1"/>
</dbReference>
<evidence type="ECO:0000259" key="7">
    <source>
        <dbReference type="Pfam" id="PF04542"/>
    </source>
</evidence>
<proteinExistence type="inferred from homology"/>
<dbReference type="Proteomes" id="UP000572212">
    <property type="component" value="Unassembled WGS sequence"/>
</dbReference>
<evidence type="ECO:0000313" key="10">
    <source>
        <dbReference type="Proteomes" id="UP000572212"/>
    </source>
</evidence>
<dbReference type="InterPro" id="IPR039425">
    <property type="entry name" value="RNA_pol_sigma-70-like"/>
</dbReference>
<evidence type="ECO:0000256" key="5">
    <source>
        <dbReference type="ARBA" id="ARBA00023163"/>
    </source>
</evidence>
<evidence type="ECO:0000259" key="8">
    <source>
        <dbReference type="Pfam" id="PF08281"/>
    </source>
</evidence>
<dbReference type="Pfam" id="PF08281">
    <property type="entry name" value="Sigma70_r4_2"/>
    <property type="match status" value="1"/>
</dbReference>
<sequence length="187" mass="22212">MEELFDQKCSKKETMHHIFESYYSYVNYTAYTLVHDIHTAEDITQETFIKAFHHLETIHDNKKLGPWLKTIATRTAIDFLRKNHYKMKVLTDAVEIENIQVHSKYGHSQIEELVENKDDTLLLEEKINSLKREYREILLLKYRYDLKNIEIADTLGISAAAAKTRLYRARHQLRLKLNKCSTMPFSY</sequence>
<dbReference type="GO" id="GO:0016987">
    <property type="term" value="F:sigma factor activity"/>
    <property type="evidence" value="ECO:0007669"/>
    <property type="project" value="UniProtKB-KW"/>
</dbReference>
<evidence type="ECO:0000256" key="3">
    <source>
        <dbReference type="ARBA" id="ARBA00023082"/>
    </source>
</evidence>
<dbReference type="InterPro" id="IPR000838">
    <property type="entry name" value="RNA_pol_sigma70_ECF_CS"/>
</dbReference>
<dbReference type="PANTHER" id="PTHR43133:SF60">
    <property type="entry name" value="RNA POLYMERASE SIGMA FACTOR SIGV"/>
    <property type="match status" value="1"/>
</dbReference>
<dbReference type="Gene3D" id="1.10.10.10">
    <property type="entry name" value="Winged helix-like DNA-binding domain superfamily/Winged helix DNA-binding domain"/>
    <property type="match status" value="1"/>
</dbReference>
<keyword evidence="10" id="KW-1185">Reference proteome</keyword>
<dbReference type="GO" id="GO:0003677">
    <property type="term" value="F:DNA binding"/>
    <property type="evidence" value="ECO:0007669"/>
    <property type="project" value="UniProtKB-KW"/>
</dbReference>
<evidence type="ECO:0000256" key="2">
    <source>
        <dbReference type="ARBA" id="ARBA00023015"/>
    </source>
</evidence>
<gene>
    <name evidence="9" type="ORF">GGQ92_000696</name>
</gene>
<evidence type="ECO:0000256" key="6">
    <source>
        <dbReference type="RuleBase" id="RU000716"/>
    </source>
</evidence>
<dbReference type="Pfam" id="PF04542">
    <property type="entry name" value="Sigma70_r2"/>
    <property type="match status" value="1"/>
</dbReference>
<comment type="similarity">
    <text evidence="1 6">Belongs to the sigma-70 factor family. ECF subfamily.</text>
</comment>
<evidence type="ECO:0000256" key="4">
    <source>
        <dbReference type="ARBA" id="ARBA00023125"/>
    </source>
</evidence>
<dbReference type="RefSeq" id="WP_184244585.1">
    <property type="nucleotide sequence ID" value="NZ_BAAACU010000022.1"/>
</dbReference>
<comment type="caution">
    <text evidence="9">The sequence shown here is derived from an EMBL/GenBank/DDBJ whole genome shotgun (WGS) entry which is preliminary data.</text>
</comment>
<keyword evidence="5 6" id="KW-0804">Transcription</keyword>
<organism evidence="9 10">
    <name type="scientific">Gracilibacillus halotolerans</name>
    <dbReference type="NCBI Taxonomy" id="74386"/>
    <lineage>
        <taxon>Bacteria</taxon>
        <taxon>Bacillati</taxon>
        <taxon>Bacillota</taxon>
        <taxon>Bacilli</taxon>
        <taxon>Bacillales</taxon>
        <taxon>Bacillaceae</taxon>
        <taxon>Gracilibacillus</taxon>
    </lineage>
</organism>